<keyword evidence="4" id="KW-0572">Peptidoglycan-anchor</keyword>
<dbReference type="SUPFAM" id="SSF48208">
    <property type="entry name" value="Six-hairpin glycosidases"/>
    <property type="match status" value="1"/>
</dbReference>
<evidence type="ECO:0000256" key="5">
    <source>
        <dbReference type="SAM" id="MobiDB-lite"/>
    </source>
</evidence>
<feature type="domain" description="Fibronectin type-III" evidence="9">
    <location>
        <begin position="1480"/>
        <end position="1568"/>
    </location>
</feature>
<evidence type="ECO:0000256" key="3">
    <source>
        <dbReference type="ARBA" id="ARBA00022729"/>
    </source>
</evidence>
<dbReference type="eggNOG" id="COG3669">
    <property type="taxonomic scope" value="Bacteria"/>
</dbReference>
<feature type="compositionally biased region" description="Low complexity" evidence="5">
    <location>
        <begin position="1855"/>
        <end position="1895"/>
    </location>
</feature>
<gene>
    <name evidence="10" type="ORF">HMPREF0216_02033</name>
</gene>
<protein>
    <submittedName>
        <fullName evidence="10">LPXTG-motif protein cell wall anchor domain protein</fullName>
    </submittedName>
</protein>
<dbReference type="Gene3D" id="2.60.120.260">
    <property type="entry name" value="Galactose-binding domain-like"/>
    <property type="match status" value="2"/>
</dbReference>
<dbReference type="PANTHER" id="PTHR31084">
    <property type="entry name" value="ALPHA-L-FUCOSIDASE 2"/>
    <property type="match status" value="1"/>
</dbReference>
<organism evidence="10 11">
    <name type="scientific">Clostridium celatum DSM 1785</name>
    <dbReference type="NCBI Taxonomy" id="545697"/>
    <lineage>
        <taxon>Bacteria</taxon>
        <taxon>Bacillati</taxon>
        <taxon>Bacillota</taxon>
        <taxon>Clostridia</taxon>
        <taxon>Eubacteriales</taxon>
        <taxon>Clostridiaceae</taxon>
        <taxon>Clostridium</taxon>
    </lineage>
</organism>
<feature type="transmembrane region" description="Helical" evidence="6">
    <location>
        <begin position="1904"/>
        <end position="1923"/>
    </location>
</feature>
<dbReference type="InterPro" id="IPR008928">
    <property type="entry name" value="6-hairpin_glycosidase_sf"/>
</dbReference>
<feature type="region of interest" description="Disordered" evidence="5">
    <location>
        <begin position="1853"/>
        <end position="1900"/>
    </location>
</feature>
<evidence type="ECO:0000256" key="2">
    <source>
        <dbReference type="ARBA" id="ARBA00022525"/>
    </source>
</evidence>
<keyword evidence="6" id="KW-1133">Transmembrane helix</keyword>
<dbReference type="InterPro" id="IPR003961">
    <property type="entry name" value="FN3_dom"/>
</dbReference>
<dbReference type="InterPro" id="IPR049053">
    <property type="entry name" value="AFCA-like_C"/>
</dbReference>
<evidence type="ECO:0000256" key="4">
    <source>
        <dbReference type="ARBA" id="ARBA00023088"/>
    </source>
</evidence>
<dbReference type="PROSITE" id="PS50847">
    <property type="entry name" value="GRAM_POS_ANCHORING"/>
    <property type="match status" value="1"/>
</dbReference>
<proteinExistence type="predicted"/>
<dbReference type="eggNOG" id="COG1196">
    <property type="taxonomic scope" value="Bacteria"/>
</dbReference>
<dbReference type="InterPro" id="IPR003343">
    <property type="entry name" value="Big_2"/>
</dbReference>
<dbReference type="Gene3D" id="1.50.10.10">
    <property type="match status" value="1"/>
</dbReference>
<feature type="domain" description="Fibronectin type-III" evidence="9">
    <location>
        <begin position="1394"/>
        <end position="1476"/>
    </location>
</feature>
<dbReference type="Pfam" id="PF00746">
    <property type="entry name" value="Gram_pos_anchor"/>
    <property type="match status" value="1"/>
</dbReference>
<keyword evidence="1" id="KW-0134">Cell wall</keyword>
<keyword evidence="6" id="KW-0472">Membrane</keyword>
<feature type="domain" description="Gram-positive cocci surface proteins LPxTG" evidence="8">
    <location>
        <begin position="1897"/>
        <end position="1927"/>
    </location>
</feature>
<evidence type="ECO:0000313" key="11">
    <source>
        <dbReference type="Proteomes" id="UP000010420"/>
    </source>
</evidence>
<evidence type="ECO:0000313" key="10">
    <source>
        <dbReference type="EMBL" id="EKY26251.1"/>
    </source>
</evidence>
<dbReference type="Gene3D" id="2.60.40.1080">
    <property type="match status" value="1"/>
</dbReference>
<dbReference type="InterPro" id="IPR008964">
    <property type="entry name" value="Invasin/intimin_cell_adhesion"/>
</dbReference>
<dbReference type="SUPFAM" id="SSF49373">
    <property type="entry name" value="Invasin/intimin cell-adhesion fragments"/>
    <property type="match status" value="1"/>
</dbReference>
<dbReference type="STRING" id="545697.HMPREF0216_02033"/>
<sequence>MGKRRKKILSAVLAGTMAVSLCQTVVADTNTEANKNSHFDENDLRLWYTKPSSQGAAGLTEDNMWQEYTLPIGNGDIGGNVYGEIVHERITFNEKTLWTGGPSDKRPNYNGGNKEYANDGITPMYEILQQVRENFALHTDEGDATASSLCNQLVGISDGYGAYQAWGEINLDFIGIDENNVTDYVRDLNLRNAISSVNYTYGDTEYIRENFVSHPDDVMVIRVEANGENKLNFDVSFPSKQGATTIVENDTITLEGEVSDNQLKYNSQLKIVSDDGEVTEGTDKLTVENATSATIYISAATDYKNDYPEYRTGETAEELDARVGDVIEALDGKSYEEVKADHIADYKSIFDRVDLDLGQALPNIPTDELLSGYGNNTVSEEARRALEVMFFQYGRYLTIASSREDSQLPSNLQGVWNNKNNPAWSSDYHMNVNLQMNYWPTYSTNMAECATPLVEYIDSLREPGRETARIYAGVESAKDENGEYIEANGFMAHTQNTPFGWTCPGWSFDWGWSPAAVPWILQNVWEMYEYTGDVEYMRDVIYPMMKEEVNLYENMLVWDEVQQRMVSSPTYSPEHGPRTVGNTYEQTLIWQLYEDTITAAETLGVDADLVVEWKDTQSKLDPIQIGDDGQIKEWFEETTLNSIPSEGYGHRHMSHLLGLFPGDSISVETPELLDAALVSLNNRTDQSTGWGMGQRINSWARAGEGNKAYELLTKQLKRVGTGQANGGGTYSNLWDAHPPFQIDGNFGATAGIAEMLMQSNMGYVYFLPALPDTWADGSYDGLLARGNFEVGAKWSNGVAYELTVKSNNGGEAVAKYAGLNLAKVTNSKGENIEFTVVEEDKISFNTEVGETYTITEIPGAEEKLDAPTGLTAERILDSSVNLSWDAVEGDNVTYNVYRQVNNGDVVLVAENISEVTFEDNNAQDILGTFAYSVSAVVNGIESNISSSVSVNDLRNMSGYIDDRDARISYSGEWGNWSESVNYAGTIKFIESPVGGETATLTFVGTGIEVISCTNHDRGKFEIIIDGVSQGEVSTYSASTVRQKVVYSNENLEYGKHTIVVKATNTKVDAASRTKVELDAFKVLDNSSVKPTSISVGTKSGITTVGKANSEVQMVATVLPNDATNKDVTWSVNDSTIATIDENGVLTTGEVNGTVRVTATSKDDASISGYVDITVALAEVNVNEVIVEDGYMDNTKNPDITWGGNWSVWAGESDRHHGGTKTESSTGATISYTFTGTGIEVYAQKHANFASFDISIDGKAQGNFSLAGSSTGDDQSLVAAFKDLENGEHTILMTAVARDGKNAVNLDYFKVLKPVDSEIVNKSELQNVIEEHSHKAEANYTAETWSEFKNAYNNAVTVMNNDEATVEEVANAVATLTEKANALVAQEAQGPVIPAGSKVEAIGVESSTLVLTWPVIDEAVVYEIYEGDVKIGETVSNYYRVSNLNENTEYTFVVKAVNEAGRASAFEAVTAITTVGADKERPSNIEAINVNVTSETTAEVTWSEATDNVAVVAYRVYLNGVLQGEVSELTYTLEELNKDINYTVKVIAVDAAGNTSLVPASVNFTTSDNGEEVPPTPEVDKSVLQVVVDNANTLIESEYTQESWSKLTTALQEANKVLDNEEATQEEVDTAKSALEAAIEALVEKPVTPPSNVIKLHLEIAVETALEVTDEELSNVVPAVANEFKAALAEAQEILANDEATQEEVNASFDRLSNAMQMLEFKKGDKTALITLIERINGLNESEYIASTWSKMQDALTIANNVIADENAMEDEVSETYTRLLKSFLQLRLKPSKDKLEELINKAESLDSNKYTVASFKAVEKALEEANKVFASEDATSEEIAKAEANLRNAMNSLQSNAGNENNNSSNAENSNGSNNTSNNSTANNSGNSGSTSNSGKLPQTGGRSAMAVGLVGGILAVAGIVLFKRKR</sequence>
<dbReference type="HOGENOM" id="CLU_001365_0_0_9"/>
<dbReference type="Pfam" id="PF00041">
    <property type="entry name" value="fn3"/>
    <property type="match status" value="2"/>
</dbReference>
<dbReference type="PATRIC" id="fig|545697.3.peg.2000"/>
<dbReference type="OrthoDB" id="9802600at2"/>
<dbReference type="RefSeq" id="WP_005213788.1">
    <property type="nucleotide sequence ID" value="NZ_KB291649.1"/>
</dbReference>
<dbReference type="CDD" id="cd00063">
    <property type="entry name" value="FN3"/>
    <property type="match status" value="3"/>
</dbReference>
<dbReference type="Gene3D" id="1.20.1270.90">
    <property type="entry name" value="AF1782-like"/>
    <property type="match status" value="1"/>
</dbReference>
<dbReference type="eggNOG" id="COG1554">
    <property type="taxonomic scope" value="Bacteria"/>
</dbReference>
<dbReference type="Pfam" id="PF02368">
    <property type="entry name" value="Big_2"/>
    <property type="match status" value="1"/>
</dbReference>
<dbReference type="PROSITE" id="PS50853">
    <property type="entry name" value="FN3"/>
    <property type="match status" value="2"/>
</dbReference>
<evidence type="ECO:0000256" key="1">
    <source>
        <dbReference type="ARBA" id="ARBA00022512"/>
    </source>
</evidence>
<dbReference type="Pfam" id="PF07554">
    <property type="entry name" value="FIVAR"/>
    <property type="match status" value="5"/>
</dbReference>
<evidence type="ECO:0000259" key="9">
    <source>
        <dbReference type="PROSITE" id="PS50853"/>
    </source>
</evidence>
<dbReference type="SMART" id="SM00635">
    <property type="entry name" value="BID_2"/>
    <property type="match status" value="1"/>
</dbReference>
<reference evidence="10 11" key="1">
    <citation type="submission" date="2012-05" db="EMBL/GenBank/DDBJ databases">
        <authorList>
            <person name="Weinstock G."/>
            <person name="Sodergren E."/>
            <person name="Lobos E.A."/>
            <person name="Fulton L."/>
            <person name="Fulton R."/>
            <person name="Courtney L."/>
            <person name="Fronick C."/>
            <person name="O'Laughlin M."/>
            <person name="Godfrey J."/>
            <person name="Wilson R.M."/>
            <person name="Miner T."/>
            <person name="Farmer C."/>
            <person name="Delehaunty K."/>
            <person name="Cordes M."/>
            <person name="Minx P."/>
            <person name="Tomlinson C."/>
            <person name="Chen J."/>
            <person name="Wollam A."/>
            <person name="Pepin K.H."/>
            <person name="Bhonagiri V."/>
            <person name="Zhang X."/>
            <person name="Suruliraj S."/>
            <person name="Warren W."/>
            <person name="Mitreva M."/>
            <person name="Mardis E.R."/>
            <person name="Wilson R.K."/>
        </authorList>
    </citation>
    <scope>NUCLEOTIDE SEQUENCE [LARGE SCALE GENOMIC DNA]</scope>
    <source>
        <strain evidence="10 11">DSM 1785</strain>
    </source>
</reference>
<dbReference type="InterPro" id="IPR036116">
    <property type="entry name" value="FN3_sf"/>
</dbReference>
<dbReference type="SMART" id="SM00060">
    <property type="entry name" value="FN3"/>
    <property type="match status" value="3"/>
</dbReference>
<dbReference type="Gene3D" id="2.60.40.10">
    <property type="entry name" value="Immunoglobulins"/>
    <property type="match status" value="3"/>
</dbReference>
<dbReference type="PANTHER" id="PTHR31084:SF19">
    <property type="entry name" value="GLYCOSYL HYDROLASE FAMILY 95 N-TERMINAL DOMAIN-CONTAINING PROTEIN"/>
    <property type="match status" value="1"/>
</dbReference>
<keyword evidence="6" id="KW-0812">Transmembrane</keyword>
<dbReference type="NCBIfam" id="TIGR01167">
    <property type="entry name" value="LPXTG_anchor"/>
    <property type="match status" value="1"/>
</dbReference>
<evidence type="ECO:0000259" key="8">
    <source>
        <dbReference type="PROSITE" id="PS50847"/>
    </source>
</evidence>
<comment type="caution">
    <text evidence="10">The sequence shown here is derived from an EMBL/GenBank/DDBJ whole genome shotgun (WGS) entry which is preliminary data.</text>
</comment>
<dbReference type="InterPro" id="IPR013783">
    <property type="entry name" value="Ig-like_fold"/>
</dbReference>
<evidence type="ECO:0000256" key="6">
    <source>
        <dbReference type="SAM" id="Phobius"/>
    </source>
</evidence>
<dbReference type="Proteomes" id="UP000010420">
    <property type="component" value="Unassembled WGS sequence"/>
</dbReference>
<dbReference type="InterPro" id="IPR054363">
    <property type="entry name" value="GH95_cat"/>
</dbReference>
<evidence type="ECO:0000256" key="7">
    <source>
        <dbReference type="SAM" id="SignalP"/>
    </source>
</evidence>
<dbReference type="GO" id="GO:0005975">
    <property type="term" value="P:carbohydrate metabolic process"/>
    <property type="evidence" value="ECO:0007669"/>
    <property type="project" value="InterPro"/>
</dbReference>
<name>L1QE77_9CLOT</name>
<accession>L1QE77</accession>
<dbReference type="Pfam" id="PF14498">
    <property type="entry name" value="Glyco_hyd_65N_2"/>
    <property type="match status" value="1"/>
</dbReference>
<keyword evidence="2" id="KW-0964">Secreted</keyword>
<dbReference type="eggNOG" id="COG3469">
    <property type="taxonomic scope" value="Bacteria"/>
</dbReference>
<dbReference type="Pfam" id="PF22124">
    <property type="entry name" value="Glyco_hydro_95_cat"/>
    <property type="match status" value="1"/>
</dbReference>
<keyword evidence="11" id="KW-1185">Reference proteome</keyword>
<dbReference type="Pfam" id="PF21307">
    <property type="entry name" value="Glyco_hydro_95_C"/>
    <property type="match status" value="1"/>
</dbReference>
<dbReference type="Gene3D" id="1.20.1270.70">
    <property type="entry name" value="Designed single chain three-helix bundle"/>
    <property type="match status" value="4"/>
</dbReference>
<dbReference type="EMBL" id="AMEZ01000058">
    <property type="protein sequence ID" value="EKY26251.1"/>
    <property type="molecule type" value="Genomic_DNA"/>
</dbReference>
<dbReference type="SUPFAM" id="SSF49265">
    <property type="entry name" value="Fibronectin type III"/>
    <property type="match status" value="2"/>
</dbReference>
<feature type="signal peptide" evidence="7">
    <location>
        <begin position="1"/>
        <end position="27"/>
    </location>
</feature>
<feature type="chain" id="PRO_5003957151" evidence="7">
    <location>
        <begin position="28"/>
        <end position="1927"/>
    </location>
</feature>
<dbReference type="InterPro" id="IPR012341">
    <property type="entry name" value="6hp_glycosidase-like_sf"/>
</dbReference>
<dbReference type="InterPro" id="IPR027414">
    <property type="entry name" value="GH95_N_dom"/>
</dbReference>
<keyword evidence="3 7" id="KW-0732">Signal</keyword>
<dbReference type="GO" id="GO:0004560">
    <property type="term" value="F:alpha-L-fucosidase activity"/>
    <property type="evidence" value="ECO:0007669"/>
    <property type="project" value="TreeGrafter"/>
</dbReference>
<dbReference type="InterPro" id="IPR019931">
    <property type="entry name" value="LPXTG_anchor"/>
</dbReference>